<keyword evidence="1" id="KW-0472">Membrane</keyword>
<comment type="caution">
    <text evidence="2">The sequence shown here is derived from an EMBL/GenBank/DDBJ whole genome shotgun (WGS) entry which is preliminary data.</text>
</comment>
<keyword evidence="3" id="KW-1185">Reference proteome</keyword>
<dbReference type="AlphaFoldDB" id="A0AAN9K1A0"/>
<evidence type="ECO:0000313" key="3">
    <source>
        <dbReference type="Proteomes" id="UP001367508"/>
    </source>
</evidence>
<evidence type="ECO:0000256" key="1">
    <source>
        <dbReference type="SAM" id="Phobius"/>
    </source>
</evidence>
<keyword evidence="1" id="KW-1133">Transmembrane helix</keyword>
<dbReference type="EMBL" id="JAYMYQ010000010">
    <property type="protein sequence ID" value="KAK7308234.1"/>
    <property type="molecule type" value="Genomic_DNA"/>
</dbReference>
<proteinExistence type="predicted"/>
<gene>
    <name evidence="2" type="ORF">VNO77_41835</name>
</gene>
<name>A0AAN9K1A0_CANGL</name>
<sequence>MPLVGGLRRRWILFGLQMVLQCLMGASFIGILVKEMSGRWQFRFGAGVSSDLANVYIRIVNLLGSIISMGLMDDFLGFLIQPWQLKGFAPIGSDQPLHVIEPNNSEIGGDDVCAR</sequence>
<evidence type="ECO:0000313" key="2">
    <source>
        <dbReference type="EMBL" id="KAK7308234.1"/>
    </source>
</evidence>
<feature type="transmembrane region" description="Helical" evidence="1">
    <location>
        <begin position="12"/>
        <end position="33"/>
    </location>
</feature>
<protein>
    <submittedName>
        <fullName evidence="2">Uncharacterized protein</fullName>
    </submittedName>
</protein>
<keyword evidence="1" id="KW-0812">Transmembrane</keyword>
<dbReference type="Proteomes" id="UP001367508">
    <property type="component" value="Unassembled WGS sequence"/>
</dbReference>
<reference evidence="2 3" key="1">
    <citation type="submission" date="2024-01" db="EMBL/GenBank/DDBJ databases">
        <title>The genomes of 5 underutilized Papilionoideae crops provide insights into root nodulation and disease resistanc.</title>
        <authorList>
            <person name="Jiang F."/>
        </authorList>
    </citation>
    <scope>NUCLEOTIDE SEQUENCE [LARGE SCALE GENOMIC DNA]</scope>
    <source>
        <strain evidence="2">LVBAO_FW01</strain>
        <tissue evidence="2">Leaves</tissue>
    </source>
</reference>
<accession>A0AAN9K1A0</accession>
<organism evidence="2 3">
    <name type="scientific">Canavalia gladiata</name>
    <name type="common">Sword bean</name>
    <name type="synonym">Dolichos gladiatus</name>
    <dbReference type="NCBI Taxonomy" id="3824"/>
    <lineage>
        <taxon>Eukaryota</taxon>
        <taxon>Viridiplantae</taxon>
        <taxon>Streptophyta</taxon>
        <taxon>Embryophyta</taxon>
        <taxon>Tracheophyta</taxon>
        <taxon>Spermatophyta</taxon>
        <taxon>Magnoliopsida</taxon>
        <taxon>eudicotyledons</taxon>
        <taxon>Gunneridae</taxon>
        <taxon>Pentapetalae</taxon>
        <taxon>rosids</taxon>
        <taxon>fabids</taxon>
        <taxon>Fabales</taxon>
        <taxon>Fabaceae</taxon>
        <taxon>Papilionoideae</taxon>
        <taxon>50 kb inversion clade</taxon>
        <taxon>NPAAA clade</taxon>
        <taxon>indigoferoid/millettioid clade</taxon>
        <taxon>Phaseoleae</taxon>
        <taxon>Canavalia</taxon>
    </lineage>
</organism>